<sequence length="264" mass="29048">MDIFSTENSTFSHPSPTSPRISFSHNLDNSLIETEPSSLSNPNPNSDSDFCFTSDLIVQTEASSADELFSNGLILPNYDDIFHQQKPINDASVVESLMIATSQTPPTDAIITDQWEKMETSKEIVSCDHGNGNLSKSFWRIKRSSSLHFESTKLKTNSSFWSLLPLLSRSNSTGSPVAKDRVQNKETHQLMKQSKSSEMAVYGSCSMKPPLKRNHGGAYDYGTRISPVLNVSVPPFVTKSAANLLGLGSFFGHGSTHDQKNKKP</sequence>
<keyword evidence="3" id="KW-1185">Reference proteome</keyword>
<proteinExistence type="predicted"/>
<name>A0AA38WFJ2_9ASTR</name>
<dbReference type="Proteomes" id="UP001172457">
    <property type="component" value="Chromosome 4"/>
</dbReference>
<reference evidence="2" key="1">
    <citation type="submission" date="2023-03" db="EMBL/GenBank/DDBJ databases">
        <title>Chromosome-scale reference genome and RAD-based genetic map of yellow starthistle (Centaurea solstitialis) reveal putative structural variation and QTLs associated with invader traits.</title>
        <authorList>
            <person name="Reatini B."/>
            <person name="Cang F.A."/>
            <person name="Jiang Q."/>
            <person name="Mckibben M.T.W."/>
            <person name="Barker M.S."/>
            <person name="Rieseberg L.H."/>
            <person name="Dlugosch K.M."/>
        </authorList>
    </citation>
    <scope>NUCLEOTIDE SEQUENCE</scope>
    <source>
        <strain evidence="2">CAN-66</strain>
        <tissue evidence="2">Leaf</tissue>
    </source>
</reference>
<dbReference type="EMBL" id="JARYMX010000004">
    <property type="protein sequence ID" value="KAJ9550340.1"/>
    <property type="molecule type" value="Genomic_DNA"/>
</dbReference>
<gene>
    <name evidence="2" type="ORF">OSB04_014385</name>
</gene>
<protein>
    <submittedName>
        <fullName evidence="2">Uncharacterized protein</fullName>
    </submittedName>
</protein>
<feature type="region of interest" description="Disordered" evidence="1">
    <location>
        <begin position="1"/>
        <end position="22"/>
    </location>
</feature>
<dbReference type="PANTHER" id="PTHR36757">
    <property type="entry name" value="BNAANNG22500D PROTEIN"/>
    <property type="match status" value="1"/>
</dbReference>
<evidence type="ECO:0000313" key="3">
    <source>
        <dbReference type="Proteomes" id="UP001172457"/>
    </source>
</evidence>
<dbReference type="AlphaFoldDB" id="A0AA38WFJ2"/>
<comment type="caution">
    <text evidence="2">The sequence shown here is derived from an EMBL/GenBank/DDBJ whole genome shotgun (WGS) entry which is preliminary data.</text>
</comment>
<dbReference type="PANTHER" id="PTHR36757:SF1">
    <property type="entry name" value="GENOME ASSEMBLY, CHROMOSOME: A04"/>
    <property type="match status" value="1"/>
</dbReference>
<organism evidence="2 3">
    <name type="scientific">Centaurea solstitialis</name>
    <name type="common">yellow star-thistle</name>
    <dbReference type="NCBI Taxonomy" id="347529"/>
    <lineage>
        <taxon>Eukaryota</taxon>
        <taxon>Viridiplantae</taxon>
        <taxon>Streptophyta</taxon>
        <taxon>Embryophyta</taxon>
        <taxon>Tracheophyta</taxon>
        <taxon>Spermatophyta</taxon>
        <taxon>Magnoliopsida</taxon>
        <taxon>eudicotyledons</taxon>
        <taxon>Gunneridae</taxon>
        <taxon>Pentapetalae</taxon>
        <taxon>asterids</taxon>
        <taxon>campanulids</taxon>
        <taxon>Asterales</taxon>
        <taxon>Asteraceae</taxon>
        <taxon>Carduoideae</taxon>
        <taxon>Cardueae</taxon>
        <taxon>Centaureinae</taxon>
        <taxon>Centaurea</taxon>
    </lineage>
</organism>
<evidence type="ECO:0000313" key="2">
    <source>
        <dbReference type="EMBL" id="KAJ9550340.1"/>
    </source>
</evidence>
<accession>A0AA38WFJ2</accession>
<evidence type="ECO:0000256" key="1">
    <source>
        <dbReference type="SAM" id="MobiDB-lite"/>
    </source>
</evidence>